<evidence type="ECO:0000313" key="1">
    <source>
        <dbReference type="EMBL" id="GFO09225.1"/>
    </source>
</evidence>
<reference evidence="1 2" key="1">
    <citation type="journal article" date="2021" name="Elife">
        <title>Chloroplast acquisition without the gene transfer in kleptoplastic sea slugs, Plakobranchus ocellatus.</title>
        <authorList>
            <person name="Maeda T."/>
            <person name="Takahashi S."/>
            <person name="Yoshida T."/>
            <person name="Shimamura S."/>
            <person name="Takaki Y."/>
            <person name="Nagai Y."/>
            <person name="Toyoda A."/>
            <person name="Suzuki Y."/>
            <person name="Arimoto A."/>
            <person name="Ishii H."/>
            <person name="Satoh N."/>
            <person name="Nishiyama T."/>
            <person name="Hasebe M."/>
            <person name="Maruyama T."/>
            <person name="Minagawa J."/>
            <person name="Obokata J."/>
            <person name="Shigenobu S."/>
        </authorList>
    </citation>
    <scope>NUCLEOTIDE SEQUENCE [LARGE SCALE GENOMIC DNA]</scope>
</reference>
<gene>
    <name evidence="1" type="ORF">PoB_003573000</name>
</gene>
<organism evidence="1 2">
    <name type="scientific">Plakobranchus ocellatus</name>
    <dbReference type="NCBI Taxonomy" id="259542"/>
    <lineage>
        <taxon>Eukaryota</taxon>
        <taxon>Metazoa</taxon>
        <taxon>Spiralia</taxon>
        <taxon>Lophotrochozoa</taxon>
        <taxon>Mollusca</taxon>
        <taxon>Gastropoda</taxon>
        <taxon>Heterobranchia</taxon>
        <taxon>Euthyneura</taxon>
        <taxon>Panpulmonata</taxon>
        <taxon>Sacoglossa</taxon>
        <taxon>Placobranchoidea</taxon>
        <taxon>Plakobranchidae</taxon>
        <taxon>Plakobranchus</taxon>
    </lineage>
</organism>
<protein>
    <submittedName>
        <fullName evidence="1">Uncharacterized protein</fullName>
    </submittedName>
</protein>
<keyword evidence="2" id="KW-1185">Reference proteome</keyword>
<proteinExistence type="predicted"/>
<name>A0AAV4AQS7_9GAST</name>
<evidence type="ECO:0000313" key="2">
    <source>
        <dbReference type="Proteomes" id="UP000735302"/>
    </source>
</evidence>
<dbReference type="AlphaFoldDB" id="A0AAV4AQS7"/>
<sequence>MFRNRYGTSCAAGIYDSVGIPHTCCLSSPVFTCRSRRAAHAGQTGNKKIPNYATLNYSVEPPLAYGPLSQLYQGRSFSPPPSESMPGRVSTSARNSITWTSHPCRVPSTATCRRQARAIIAGNNKPGTIRCQT</sequence>
<dbReference type="Proteomes" id="UP000735302">
    <property type="component" value="Unassembled WGS sequence"/>
</dbReference>
<accession>A0AAV4AQS7</accession>
<comment type="caution">
    <text evidence="1">The sequence shown here is derived from an EMBL/GenBank/DDBJ whole genome shotgun (WGS) entry which is preliminary data.</text>
</comment>
<dbReference type="EMBL" id="BLXT01004061">
    <property type="protein sequence ID" value="GFO09225.1"/>
    <property type="molecule type" value="Genomic_DNA"/>
</dbReference>